<dbReference type="EMBL" id="JYON01000001">
    <property type="protein sequence ID" value="KJH73301.1"/>
    <property type="molecule type" value="Genomic_DNA"/>
</dbReference>
<keyword evidence="6 11" id="KW-0418">Kinase</keyword>
<evidence type="ECO:0000256" key="3">
    <source>
        <dbReference type="ARBA" id="ARBA00012438"/>
    </source>
</evidence>
<evidence type="ECO:0000313" key="11">
    <source>
        <dbReference type="EMBL" id="KJH73301.1"/>
    </source>
</evidence>
<dbReference type="GO" id="GO:0000155">
    <property type="term" value="F:phosphorelay sensor kinase activity"/>
    <property type="evidence" value="ECO:0007669"/>
    <property type="project" value="InterPro"/>
</dbReference>
<dbReference type="Gene3D" id="3.30.565.10">
    <property type="entry name" value="Histidine kinase-like ATPase, C-terminal domain"/>
    <property type="match status" value="1"/>
</dbReference>
<dbReference type="PROSITE" id="PS50109">
    <property type="entry name" value="HIS_KIN"/>
    <property type="match status" value="1"/>
</dbReference>
<dbReference type="InterPro" id="IPR005467">
    <property type="entry name" value="His_kinase_dom"/>
</dbReference>
<comment type="similarity">
    <text evidence="2">In the N-terminal section; belongs to the phytochrome family.</text>
</comment>
<evidence type="ECO:0000256" key="8">
    <source>
        <dbReference type="SAM" id="Coils"/>
    </source>
</evidence>
<evidence type="ECO:0000259" key="9">
    <source>
        <dbReference type="PROSITE" id="PS50046"/>
    </source>
</evidence>
<dbReference type="Gene3D" id="1.10.287.130">
    <property type="match status" value="1"/>
</dbReference>
<dbReference type="PANTHER" id="PTHR42878">
    <property type="entry name" value="TWO-COMPONENT HISTIDINE KINASE"/>
    <property type="match status" value="1"/>
</dbReference>
<dbReference type="CDD" id="cd00082">
    <property type="entry name" value="HisKA"/>
    <property type="match status" value="1"/>
</dbReference>
<sequence length="474" mass="53678">MNPETLAKLRSFCTDEAAFEQLKQILRDEMQPLEQASVQAHFQLEQQKALFRAIARLREPIDLETLFRVTASEVRQLLHADRVGMFRFYPDSGWNDGEFVSEDVDEAFSSAMAQKVHDDCFGDRYAIHYQQGRMQVVADVYQAGLSDCHISILAQFQVRANLVVPLLQGEKLWGLLCIHQCSAPRQWQDIEIEFACQLANHLGVALKHAELMAELRAEIAERQQAEQREQALNQGLRQAIVELKAVNKELEAFSYSVSHDLRAPLRSIDGFSQALLEDCSAQLEPMGQDYLRRIRSATQRMGYLIDDLLTLSRVTRSDMHLETVDLSRIASQICTDLQQTQPERQVEFAIQPNLVVQGDSHLLQVVLENLLNNAWKFTSKHLQAKIEFGAKAQDSGIFAYFVRDDGAGFDMAYGDKLFSPFQRLHAIGEFPGNGIGLATVQRIVYRHGGRVWAEAAVERGATFYFTLVAEEVEA</sequence>
<dbReference type="FunFam" id="1.10.287.130:FF:000070">
    <property type="entry name" value="Histidine kinase sensor protein"/>
    <property type="match status" value="1"/>
</dbReference>
<dbReference type="SMART" id="SM00065">
    <property type="entry name" value="GAF"/>
    <property type="match status" value="1"/>
</dbReference>
<evidence type="ECO:0000313" key="12">
    <source>
        <dbReference type="Proteomes" id="UP000032452"/>
    </source>
</evidence>
<keyword evidence="8" id="KW-0175">Coiled coil</keyword>
<gene>
    <name evidence="11" type="ORF">UH38_00405</name>
</gene>
<dbReference type="STRING" id="1618023.UH38_00405"/>
<comment type="caution">
    <text evidence="11">The sequence shown here is derived from an EMBL/GenBank/DDBJ whole genome shotgun (WGS) entry which is preliminary data.</text>
</comment>
<dbReference type="GO" id="GO:0030295">
    <property type="term" value="F:protein kinase activator activity"/>
    <property type="evidence" value="ECO:0007669"/>
    <property type="project" value="TreeGrafter"/>
</dbReference>
<keyword evidence="5" id="KW-0808">Transferase</keyword>
<dbReference type="InterPro" id="IPR036890">
    <property type="entry name" value="HATPase_C_sf"/>
</dbReference>
<dbReference type="PROSITE" id="PS50046">
    <property type="entry name" value="PHYTOCHROME_2"/>
    <property type="match status" value="1"/>
</dbReference>
<evidence type="ECO:0000256" key="6">
    <source>
        <dbReference type="ARBA" id="ARBA00022777"/>
    </source>
</evidence>
<dbReference type="InterPro" id="IPR004358">
    <property type="entry name" value="Sig_transdc_His_kin-like_C"/>
</dbReference>
<dbReference type="EC" id="2.7.13.3" evidence="3"/>
<keyword evidence="12" id="KW-1185">Reference proteome</keyword>
<dbReference type="GO" id="GO:0007234">
    <property type="term" value="P:osmosensory signaling via phosphorelay pathway"/>
    <property type="evidence" value="ECO:0007669"/>
    <property type="project" value="TreeGrafter"/>
</dbReference>
<dbReference type="RefSeq" id="WP_045052634.1">
    <property type="nucleotide sequence ID" value="NZ_CAWMDP010000017.1"/>
</dbReference>
<evidence type="ECO:0000256" key="5">
    <source>
        <dbReference type="ARBA" id="ARBA00022679"/>
    </source>
</evidence>
<keyword evidence="7" id="KW-0902">Two-component regulatory system</keyword>
<accession>A0A0D9A1G5</accession>
<dbReference type="Proteomes" id="UP000032452">
    <property type="component" value="Unassembled WGS sequence"/>
</dbReference>
<feature type="coiled-coil region" evidence="8">
    <location>
        <begin position="208"/>
        <end position="242"/>
    </location>
</feature>
<dbReference type="GO" id="GO:0000156">
    <property type="term" value="F:phosphorelay response regulator activity"/>
    <property type="evidence" value="ECO:0007669"/>
    <property type="project" value="TreeGrafter"/>
</dbReference>
<dbReference type="InterPro" id="IPR003594">
    <property type="entry name" value="HATPase_dom"/>
</dbReference>
<dbReference type="PRINTS" id="PR00344">
    <property type="entry name" value="BCTRLSENSOR"/>
</dbReference>
<name>A0A0D9A1G5_9CYAN</name>
<keyword evidence="4" id="KW-0597">Phosphoprotein</keyword>
<dbReference type="InterPro" id="IPR003018">
    <property type="entry name" value="GAF"/>
</dbReference>
<dbReference type="SMART" id="SM00387">
    <property type="entry name" value="HATPase_c"/>
    <property type="match status" value="1"/>
</dbReference>
<evidence type="ECO:0000256" key="7">
    <source>
        <dbReference type="ARBA" id="ARBA00023012"/>
    </source>
</evidence>
<dbReference type="Pfam" id="PF00512">
    <property type="entry name" value="HisKA"/>
    <property type="match status" value="1"/>
</dbReference>
<evidence type="ECO:0000256" key="2">
    <source>
        <dbReference type="ARBA" id="ARBA00006402"/>
    </source>
</evidence>
<dbReference type="FunFam" id="3.30.565.10:FF:000006">
    <property type="entry name" value="Sensor histidine kinase WalK"/>
    <property type="match status" value="1"/>
</dbReference>
<evidence type="ECO:0000259" key="10">
    <source>
        <dbReference type="PROSITE" id="PS50109"/>
    </source>
</evidence>
<dbReference type="InterPro" id="IPR036097">
    <property type="entry name" value="HisK_dim/P_sf"/>
</dbReference>
<dbReference type="PATRIC" id="fig|1618023.3.peg.1302"/>
<dbReference type="AlphaFoldDB" id="A0A0D9A1G5"/>
<protein>
    <recommendedName>
        <fullName evidence="3">histidine kinase</fullName>
        <ecNumber evidence="3">2.7.13.3</ecNumber>
    </recommendedName>
</protein>
<comment type="catalytic activity">
    <reaction evidence="1">
        <text>ATP + protein L-histidine = ADP + protein N-phospho-L-histidine.</text>
        <dbReference type="EC" id="2.7.13.3"/>
    </reaction>
</comment>
<dbReference type="Pfam" id="PF02518">
    <property type="entry name" value="HATPase_c"/>
    <property type="match status" value="1"/>
</dbReference>
<dbReference type="SMART" id="SM00388">
    <property type="entry name" value="HisKA"/>
    <property type="match status" value="1"/>
</dbReference>
<dbReference type="OrthoDB" id="500345at2"/>
<dbReference type="InterPro" id="IPR050351">
    <property type="entry name" value="BphY/WalK/GraS-like"/>
</dbReference>
<evidence type="ECO:0000256" key="4">
    <source>
        <dbReference type="ARBA" id="ARBA00022553"/>
    </source>
</evidence>
<dbReference type="SUPFAM" id="SSF47384">
    <property type="entry name" value="Homodimeric domain of signal transducing histidine kinase"/>
    <property type="match status" value="1"/>
</dbReference>
<dbReference type="Gene3D" id="3.30.450.40">
    <property type="match status" value="1"/>
</dbReference>
<dbReference type="SUPFAM" id="SSF55874">
    <property type="entry name" value="ATPase domain of HSP90 chaperone/DNA topoisomerase II/histidine kinase"/>
    <property type="match status" value="1"/>
</dbReference>
<dbReference type="PANTHER" id="PTHR42878:SF15">
    <property type="entry name" value="BACTERIOPHYTOCHROME"/>
    <property type="match status" value="1"/>
</dbReference>
<feature type="domain" description="Phytochrome chromophore attachment site" evidence="9">
    <location>
        <begin position="62"/>
        <end position="201"/>
    </location>
</feature>
<feature type="domain" description="Histidine kinase" evidence="10">
    <location>
        <begin position="256"/>
        <end position="471"/>
    </location>
</feature>
<organism evidence="11 12">
    <name type="scientific">Aliterella atlantica CENA595</name>
    <dbReference type="NCBI Taxonomy" id="1618023"/>
    <lineage>
        <taxon>Bacteria</taxon>
        <taxon>Bacillati</taxon>
        <taxon>Cyanobacteriota</taxon>
        <taxon>Cyanophyceae</taxon>
        <taxon>Chroococcidiopsidales</taxon>
        <taxon>Aliterellaceae</taxon>
        <taxon>Aliterella</taxon>
    </lineage>
</organism>
<reference evidence="11 12" key="1">
    <citation type="submission" date="2015-02" db="EMBL/GenBank/DDBJ databases">
        <title>Draft genome of a novel marine cyanobacterium (Chroococcales) isolated from South Atlantic Ocean.</title>
        <authorList>
            <person name="Rigonato J."/>
            <person name="Alvarenga D.O."/>
            <person name="Branco L.H."/>
            <person name="Varani A.M."/>
            <person name="Brandini F.P."/>
            <person name="Fiore M.F."/>
        </authorList>
    </citation>
    <scope>NUCLEOTIDE SEQUENCE [LARGE SCALE GENOMIC DNA]</scope>
    <source>
        <strain evidence="11 12">CENA595</strain>
    </source>
</reference>
<dbReference type="SUPFAM" id="SSF55781">
    <property type="entry name" value="GAF domain-like"/>
    <property type="match status" value="1"/>
</dbReference>
<dbReference type="InterPro" id="IPR029016">
    <property type="entry name" value="GAF-like_dom_sf"/>
</dbReference>
<dbReference type="InterPro" id="IPR016132">
    <property type="entry name" value="Phyto_chromo_attachment"/>
</dbReference>
<dbReference type="Pfam" id="PF01590">
    <property type="entry name" value="GAF"/>
    <property type="match status" value="1"/>
</dbReference>
<proteinExistence type="inferred from homology"/>
<evidence type="ECO:0000256" key="1">
    <source>
        <dbReference type="ARBA" id="ARBA00000085"/>
    </source>
</evidence>
<dbReference type="InterPro" id="IPR003661">
    <property type="entry name" value="HisK_dim/P_dom"/>
</dbReference>